<dbReference type="PROSITE" id="PS50222">
    <property type="entry name" value="EF_HAND_2"/>
    <property type="match status" value="3"/>
</dbReference>
<feature type="compositionally biased region" description="Polar residues" evidence="4">
    <location>
        <begin position="42"/>
        <end position="57"/>
    </location>
</feature>
<dbReference type="Proteomes" id="UP001152561">
    <property type="component" value="Unassembled WGS sequence"/>
</dbReference>
<proteinExistence type="predicted"/>
<evidence type="ECO:0000256" key="4">
    <source>
        <dbReference type="SAM" id="MobiDB-lite"/>
    </source>
</evidence>
<dbReference type="InterPro" id="IPR011992">
    <property type="entry name" value="EF-hand-dom_pair"/>
</dbReference>
<keyword evidence="1" id="KW-0479">Metal-binding</keyword>
<feature type="domain" description="EF-hand" evidence="5">
    <location>
        <begin position="139"/>
        <end position="174"/>
    </location>
</feature>
<feature type="compositionally biased region" description="Low complexity" evidence="4">
    <location>
        <begin position="19"/>
        <end position="41"/>
    </location>
</feature>
<dbReference type="PANTHER" id="PTHR10891">
    <property type="entry name" value="EF-HAND CALCIUM-BINDING DOMAIN CONTAINING PROTEIN"/>
    <property type="match status" value="1"/>
</dbReference>
<feature type="region of interest" description="Disordered" evidence="4">
    <location>
        <begin position="220"/>
        <end position="275"/>
    </location>
</feature>
<evidence type="ECO:0000256" key="3">
    <source>
        <dbReference type="ARBA" id="ARBA00022837"/>
    </source>
</evidence>
<dbReference type="InterPro" id="IPR002048">
    <property type="entry name" value="EF_hand_dom"/>
</dbReference>
<dbReference type="EMBL" id="JAJAGQ010000002">
    <property type="protein sequence ID" value="KAJ8570431.1"/>
    <property type="molecule type" value="Genomic_DNA"/>
</dbReference>
<dbReference type="Gene3D" id="1.10.238.10">
    <property type="entry name" value="EF-hand"/>
    <property type="match status" value="2"/>
</dbReference>
<sequence>MKLIKNFPKKLFKYKKSRYSSSSRSENPSFGSSSDSDSHSGVTKQSAGLSTPTSVLPTRSNDEWSEVYAELIYAFHMMDSDNDGKINKEELEAILTRVGSDPPSKEELVLLLNEVDVNGDGLISLEEFGAISSAFGPPACDGELRDAFDFFDADHDGKITAEELFNVFKMSGDSRCTLEECRRMIRVTNAAHTLGCDVLYTEKFIDDKDDHRDMHENAIVAPPMISPSTSNPSRATETPSSASESCSNAQDVPSVETSSTNGEGVDEAPVGSWEL</sequence>
<evidence type="ECO:0000259" key="5">
    <source>
        <dbReference type="PROSITE" id="PS50222"/>
    </source>
</evidence>
<name>A0A9Q1RRZ8_9SOLA</name>
<dbReference type="OrthoDB" id="26525at2759"/>
<dbReference type="InterPro" id="IPR018247">
    <property type="entry name" value="EF_Hand_1_Ca_BS"/>
</dbReference>
<keyword evidence="7" id="KW-1185">Reference proteome</keyword>
<dbReference type="GO" id="GO:0005509">
    <property type="term" value="F:calcium ion binding"/>
    <property type="evidence" value="ECO:0007669"/>
    <property type="project" value="InterPro"/>
</dbReference>
<dbReference type="CDD" id="cd00051">
    <property type="entry name" value="EFh"/>
    <property type="match status" value="2"/>
</dbReference>
<evidence type="ECO:0000313" key="6">
    <source>
        <dbReference type="EMBL" id="KAJ8570431.1"/>
    </source>
</evidence>
<dbReference type="AlphaFoldDB" id="A0A9Q1RRZ8"/>
<dbReference type="SMART" id="SM00054">
    <property type="entry name" value="EFh"/>
    <property type="match status" value="3"/>
</dbReference>
<gene>
    <name evidence="6" type="ORF">K7X08_037403</name>
</gene>
<keyword evidence="2" id="KW-0677">Repeat</keyword>
<dbReference type="FunFam" id="1.10.238.10:FF:000001">
    <property type="entry name" value="Calmodulin 1"/>
    <property type="match status" value="1"/>
</dbReference>
<dbReference type="Pfam" id="PF13499">
    <property type="entry name" value="EF-hand_7"/>
    <property type="match status" value="1"/>
</dbReference>
<dbReference type="InterPro" id="IPR039647">
    <property type="entry name" value="EF_hand_pair_protein_CML-like"/>
</dbReference>
<organism evidence="6 7">
    <name type="scientific">Anisodus acutangulus</name>
    <dbReference type="NCBI Taxonomy" id="402998"/>
    <lineage>
        <taxon>Eukaryota</taxon>
        <taxon>Viridiplantae</taxon>
        <taxon>Streptophyta</taxon>
        <taxon>Embryophyta</taxon>
        <taxon>Tracheophyta</taxon>
        <taxon>Spermatophyta</taxon>
        <taxon>Magnoliopsida</taxon>
        <taxon>eudicotyledons</taxon>
        <taxon>Gunneridae</taxon>
        <taxon>Pentapetalae</taxon>
        <taxon>asterids</taxon>
        <taxon>lamiids</taxon>
        <taxon>Solanales</taxon>
        <taxon>Solanaceae</taxon>
        <taxon>Solanoideae</taxon>
        <taxon>Hyoscyameae</taxon>
        <taxon>Anisodus</taxon>
    </lineage>
</organism>
<dbReference type="SUPFAM" id="SSF47473">
    <property type="entry name" value="EF-hand"/>
    <property type="match status" value="1"/>
</dbReference>
<dbReference type="PROSITE" id="PS00018">
    <property type="entry name" value="EF_HAND_1"/>
    <property type="match status" value="3"/>
</dbReference>
<protein>
    <recommendedName>
        <fullName evidence="5">EF-hand domain-containing protein</fullName>
    </recommendedName>
</protein>
<comment type="caution">
    <text evidence="6">The sequence shown here is derived from an EMBL/GenBank/DDBJ whole genome shotgun (WGS) entry which is preliminary data.</text>
</comment>
<evidence type="ECO:0000256" key="1">
    <source>
        <dbReference type="ARBA" id="ARBA00022723"/>
    </source>
</evidence>
<feature type="domain" description="EF-hand" evidence="5">
    <location>
        <begin position="66"/>
        <end position="101"/>
    </location>
</feature>
<reference evidence="7" key="1">
    <citation type="journal article" date="2023" name="Proc. Natl. Acad. Sci. U.S.A.">
        <title>Genomic and structural basis for evolution of tropane alkaloid biosynthesis.</title>
        <authorList>
            <person name="Wanga Y.-J."/>
            <person name="Taina T."/>
            <person name="Yua J.-Y."/>
            <person name="Lia J."/>
            <person name="Xua B."/>
            <person name="Chenc J."/>
            <person name="D'Auriad J.C."/>
            <person name="Huanga J.-P."/>
            <person name="Huanga S.-X."/>
        </authorList>
    </citation>
    <scope>NUCLEOTIDE SEQUENCE [LARGE SCALE GENOMIC DNA]</scope>
    <source>
        <strain evidence="7">cv. KIB-2019</strain>
    </source>
</reference>
<accession>A0A9Q1RRZ8</accession>
<keyword evidence="3" id="KW-0106">Calcium</keyword>
<dbReference type="Pfam" id="PF13405">
    <property type="entry name" value="EF-hand_6"/>
    <property type="match status" value="1"/>
</dbReference>
<evidence type="ECO:0000256" key="2">
    <source>
        <dbReference type="ARBA" id="ARBA00022737"/>
    </source>
</evidence>
<feature type="domain" description="EF-hand" evidence="5">
    <location>
        <begin position="103"/>
        <end position="138"/>
    </location>
</feature>
<feature type="compositionally biased region" description="Polar residues" evidence="4">
    <location>
        <begin position="226"/>
        <end position="262"/>
    </location>
</feature>
<feature type="region of interest" description="Disordered" evidence="4">
    <location>
        <begin position="15"/>
        <end position="57"/>
    </location>
</feature>
<evidence type="ECO:0000313" key="7">
    <source>
        <dbReference type="Proteomes" id="UP001152561"/>
    </source>
</evidence>